<comment type="caution">
    <text evidence="2">The sequence shown here is derived from an EMBL/GenBank/DDBJ whole genome shotgun (WGS) entry which is preliminary data.</text>
</comment>
<keyword evidence="3" id="KW-1185">Reference proteome</keyword>
<evidence type="ECO:0008006" key="4">
    <source>
        <dbReference type="Google" id="ProtNLM"/>
    </source>
</evidence>
<proteinExistence type="predicted"/>
<evidence type="ECO:0000313" key="3">
    <source>
        <dbReference type="Proteomes" id="UP000186455"/>
    </source>
</evidence>
<dbReference type="RefSeq" id="WP_073789360.1">
    <property type="nucleotide sequence ID" value="NZ_LFBV01000004.1"/>
</dbReference>
<evidence type="ECO:0000313" key="2">
    <source>
        <dbReference type="EMBL" id="OKH93278.1"/>
    </source>
</evidence>
<dbReference type="Proteomes" id="UP000186455">
    <property type="component" value="Unassembled WGS sequence"/>
</dbReference>
<gene>
    <name evidence="2" type="ORF">AB852_17160</name>
</gene>
<dbReference type="EMBL" id="LFBV01000004">
    <property type="protein sequence ID" value="OKH93278.1"/>
    <property type="molecule type" value="Genomic_DNA"/>
</dbReference>
<reference evidence="2 3" key="1">
    <citation type="submission" date="2015-06" db="EMBL/GenBank/DDBJ databases">
        <title>Cloning and characterization of the uncialamcin biosynthetic gene cluster.</title>
        <authorList>
            <person name="Yan X."/>
            <person name="Huang T."/>
            <person name="Ge H."/>
            <person name="Shen B."/>
        </authorList>
    </citation>
    <scope>NUCLEOTIDE SEQUENCE [LARGE SCALE GENOMIC DNA]</scope>
    <source>
        <strain evidence="2 3">DCA2648</strain>
    </source>
</reference>
<feature type="compositionally biased region" description="Basic and acidic residues" evidence="1">
    <location>
        <begin position="49"/>
        <end position="66"/>
    </location>
</feature>
<protein>
    <recommendedName>
        <fullName evidence="4">Gliding motility protein</fullName>
    </recommendedName>
</protein>
<dbReference type="STRING" id="1048205.AB852_17160"/>
<accession>A0A1Q4V605</accession>
<dbReference type="AlphaFoldDB" id="A0A1Q4V605"/>
<evidence type="ECO:0000256" key="1">
    <source>
        <dbReference type="SAM" id="MobiDB-lite"/>
    </source>
</evidence>
<name>A0A1Q4V605_9ACTN</name>
<organism evidence="2 3">
    <name type="scientific">Streptomyces uncialis</name>
    <dbReference type="NCBI Taxonomy" id="1048205"/>
    <lineage>
        <taxon>Bacteria</taxon>
        <taxon>Bacillati</taxon>
        <taxon>Actinomycetota</taxon>
        <taxon>Actinomycetes</taxon>
        <taxon>Kitasatosporales</taxon>
        <taxon>Streptomycetaceae</taxon>
        <taxon>Streptomyces</taxon>
    </lineage>
</organism>
<sequence length="111" mass="11198">MSVFARFLRKPKGAEEASTAKAADVTPAADAPAEEGSAPSAPSAASDTPEARTEDAPRSDVQEKSAKAAQTPDAAGCCTSRTGAVAEPVEIPKQQSAEQAADNEAGEGARK</sequence>
<feature type="compositionally biased region" description="Low complexity" evidence="1">
    <location>
        <begin position="17"/>
        <end position="48"/>
    </location>
</feature>
<feature type="region of interest" description="Disordered" evidence="1">
    <location>
        <begin position="1"/>
        <end position="111"/>
    </location>
</feature>